<organism evidence="4 5">
    <name type="scientific">Pontivivens insulae</name>
    <dbReference type="NCBI Taxonomy" id="1639689"/>
    <lineage>
        <taxon>Bacteria</taxon>
        <taxon>Pseudomonadati</taxon>
        <taxon>Pseudomonadota</taxon>
        <taxon>Alphaproteobacteria</taxon>
        <taxon>Rhodobacterales</taxon>
        <taxon>Paracoccaceae</taxon>
        <taxon>Pontivivens</taxon>
    </lineage>
</organism>
<evidence type="ECO:0000256" key="2">
    <source>
        <dbReference type="ARBA" id="ARBA00023186"/>
    </source>
</evidence>
<reference evidence="4 5" key="1">
    <citation type="submission" date="2018-03" db="EMBL/GenBank/DDBJ databases">
        <authorList>
            <person name="Keele B.F."/>
        </authorList>
    </citation>
    <scope>NUCLEOTIDE SEQUENCE [LARGE SCALE GENOMIC DNA]</scope>
    <source>
        <strain evidence="4 5">CeCT 8812</strain>
    </source>
</reference>
<dbReference type="HAMAP" id="MF_01385">
    <property type="entry name" value="UreF"/>
    <property type="match status" value="1"/>
</dbReference>
<evidence type="ECO:0000256" key="3">
    <source>
        <dbReference type="HAMAP-Rule" id="MF_01385"/>
    </source>
</evidence>
<dbReference type="PANTHER" id="PTHR33620:SF1">
    <property type="entry name" value="UREASE ACCESSORY PROTEIN F"/>
    <property type="match status" value="1"/>
</dbReference>
<dbReference type="AlphaFoldDB" id="A0A2R8AAZ9"/>
<comment type="subcellular location">
    <subcellularLocation>
        <location evidence="3">Cytoplasm</location>
    </subcellularLocation>
</comment>
<gene>
    <name evidence="3 4" type="primary">ureF</name>
    <name evidence="4" type="ORF">POI8812_01719</name>
</gene>
<keyword evidence="2 3" id="KW-0143">Chaperone</keyword>
<evidence type="ECO:0000256" key="1">
    <source>
        <dbReference type="ARBA" id="ARBA00022988"/>
    </source>
</evidence>
<proteinExistence type="inferred from homology"/>
<evidence type="ECO:0000313" key="5">
    <source>
        <dbReference type="Proteomes" id="UP000244932"/>
    </source>
</evidence>
<dbReference type="Gene3D" id="1.10.4190.10">
    <property type="entry name" value="Urease accessory protein UreF"/>
    <property type="match status" value="1"/>
</dbReference>
<dbReference type="GO" id="GO:0005737">
    <property type="term" value="C:cytoplasm"/>
    <property type="evidence" value="ECO:0007669"/>
    <property type="project" value="UniProtKB-SubCell"/>
</dbReference>
<keyword evidence="3" id="KW-0963">Cytoplasm</keyword>
<dbReference type="OrthoDB" id="9798772at2"/>
<dbReference type="PIRSF" id="PIRSF009467">
    <property type="entry name" value="Ureas_acces_UreF"/>
    <property type="match status" value="1"/>
</dbReference>
<dbReference type="GO" id="GO:0016151">
    <property type="term" value="F:nickel cation binding"/>
    <property type="evidence" value="ECO:0007669"/>
    <property type="project" value="UniProtKB-UniRule"/>
</dbReference>
<dbReference type="RefSeq" id="WP_108782114.1">
    <property type="nucleotide sequence ID" value="NZ_OMKW01000002.1"/>
</dbReference>
<comment type="subunit">
    <text evidence="3">UreD, UreF and UreG form a complex that acts as a GTP-hydrolysis-dependent molecular chaperone, activating the urease apoprotein by helping to assemble the nickel containing metallocenter of UreC. The UreE protein probably delivers the nickel.</text>
</comment>
<comment type="similarity">
    <text evidence="3">Belongs to the UreF family.</text>
</comment>
<comment type="function">
    <text evidence="3">Required for maturation of urease via the functional incorporation of the urease nickel metallocenter.</text>
</comment>
<keyword evidence="5" id="KW-1185">Reference proteome</keyword>
<name>A0A2R8AAZ9_9RHOB</name>
<dbReference type="PANTHER" id="PTHR33620">
    <property type="entry name" value="UREASE ACCESSORY PROTEIN F"/>
    <property type="match status" value="1"/>
</dbReference>
<dbReference type="Pfam" id="PF01730">
    <property type="entry name" value="UreF"/>
    <property type="match status" value="1"/>
</dbReference>
<dbReference type="EMBL" id="OMKW01000002">
    <property type="protein sequence ID" value="SPF29411.1"/>
    <property type="molecule type" value="Genomic_DNA"/>
</dbReference>
<dbReference type="InterPro" id="IPR002639">
    <property type="entry name" value="UreF"/>
</dbReference>
<evidence type="ECO:0000313" key="4">
    <source>
        <dbReference type="EMBL" id="SPF29411.1"/>
    </source>
</evidence>
<protein>
    <recommendedName>
        <fullName evidence="3">Urease accessory protein UreF</fullName>
    </recommendedName>
</protein>
<dbReference type="InterPro" id="IPR038277">
    <property type="entry name" value="UreF_sf"/>
</dbReference>
<sequence length="209" mass="22486">MRDAQLLHQWLSPGFPTGAFAWSHGLDRLISDDVIYDAAGLQAWLEDVLRHGAGRADAILLSHAYHADDVSEIAELAAALAPSRERYAETMDQGASFMRVTGALFGGRTDPLPYPVAVGYGAAREGIALDMTVVLYLQAFVANLVSAAVRAIPLGQTDGQRIVMALLPLCETVAQDAQDAGLDKIGTASIRADMASLQHETQYSRMFRS</sequence>
<keyword evidence="1 3" id="KW-0996">Nickel insertion</keyword>
<dbReference type="Proteomes" id="UP000244932">
    <property type="component" value="Unassembled WGS sequence"/>
</dbReference>
<accession>A0A2R8AAZ9</accession>